<dbReference type="InterPro" id="IPR050596">
    <property type="entry name" value="AspAT/PAT-like"/>
</dbReference>
<dbReference type="GO" id="GO:0030170">
    <property type="term" value="F:pyridoxal phosphate binding"/>
    <property type="evidence" value="ECO:0007669"/>
    <property type="project" value="InterPro"/>
</dbReference>
<dbReference type="InterPro" id="IPR015421">
    <property type="entry name" value="PyrdxlP-dep_Trfase_major"/>
</dbReference>
<dbReference type="CDD" id="cd00609">
    <property type="entry name" value="AAT_like"/>
    <property type="match status" value="1"/>
</dbReference>
<evidence type="ECO:0000256" key="3">
    <source>
        <dbReference type="ARBA" id="ARBA00022576"/>
    </source>
</evidence>
<dbReference type="InterPro" id="IPR015424">
    <property type="entry name" value="PyrdxlP-dep_Trfase"/>
</dbReference>
<dbReference type="GO" id="GO:0008483">
    <property type="term" value="F:transaminase activity"/>
    <property type="evidence" value="ECO:0007669"/>
    <property type="project" value="UniProtKB-KW"/>
</dbReference>
<dbReference type="OrthoDB" id="9802328at2"/>
<dbReference type="Proteomes" id="UP000002016">
    <property type="component" value="Chromosome"/>
</dbReference>
<evidence type="ECO:0000256" key="4">
    <source>
        <dbReference type="ARBA" id="ARBA00022679"/>
    </source>
</evidence>
<name>A8F3Y3_PSELT</name>
<gene>
    <name evidence="8" type="ordered locus">Tlet_0297</name>
</gene>
<dbReference type="HOGENOM" id="CLU_017584_4_3_0"/>
<dbReference type="PANTHER" id="PTHR46383:SF1">
    <property type="entry name" value="ASPARTATE AMINOTRANSFERASE"/>
    <property type="match status" value="1"/>
</dbReference>
<dbReference type="Gene3D" id="3.40.640.10">
    <property type="entry name" value="Type I PLP-dependent aspartate aminotransferase-like (Major domain)"/>
    <property type="match status" value="1"/>
</dbReference>
<dbReference type="EC" id="2.6.1.-" evidence="6"/>
<dbReference type="NCBIfam" id="NF041091">
    <property type="entry name" value="asp_aminotase_Arch"/>
    <property type="match status" value="1"/>
</dbReference>
<evidence type="ECO:0000259" key="7">
    <source>
        <dbReference type="Pfam" id="PF00155"/>
    </source>
</evidence>
<feature type="domain" description="Aminotransferase class I/classII large" evidence="7">
    <location>
        <begin position="31"/>
        <end position="373"/>
    </location>
</feature>
<keyword evidence="3 6" id="KW-0032">Aminotransferase</keyword>
<dbReference type="KEGG" id="tle:Tlet_0297"/>
<dbReference type="FunFam" id="3.40.640.10:FF:000033">
    <property type="entry name" value="Aspartate aminotransferase"/>
    <property type="match status" value="1"/>
</dbReference>
<dbReference type="RefSeq" id="WP_012002348.1">
    <property type="nucleotide sequence ID" value="NC_009828.1"/>
</dbReference>
<accession>A8F3Y3</accession>
<dbReference type="SUPFAM" id="SSF53383">
    <property type="entry name" value="PLP-dependent transferases"/>
    <property type="match status" value="1"/>
</dbReference>
<evidence type="ECO:0000313" key="8">
    <source>
        <dbReference type="EMBL" id="ABV32867.1"/>
    </source>
</evidence>
<proteinExistence type="inferred from homology"/>
<dbReference type="Gene3D" id="3.90.1150.10">
    <property type="entry name" value="Aspartate Aminotransferase, domain 1"/>
    <property type="match status" value="1"/>
</dbReference>
<keyword evidence="5" id="KW-0663">Pyridoxal phosphate</keyword>
<dbReference type="eggNOG" id="COG0436">
    <property type="taxonomic scope" value="Bacteria"/>
</dbReference>
<reference evidence="8 9" key="1">
    <citation type="submission" date="2007-08" db="EMBL/GenBank/DDBJ databases">
        <title>Complete sequence of Thermotoga lettingae TMO.</title>
        <authorList>
            <consortium name="US DOE Joint Genome Institute"/>
            <person name="Copeland A."/>
            <person name="Lucas S."/>
            <person name="Lapidus A."/>
            <person name="Barry K."/>
            <person name="Glavina del Rio T."/>
            <person name="Dalin E."/>
            <person name="Tice H."/>
            <person name="Pitluck S."/>
            <person name="Foster B."/>
            <person name="Bruce D."/>
            <person name="Schmutz J."/>
            <person name="Larimer F."/>
            <person name="Land M."/>
            <person name="Hauser L."/>
            <person name="Kyrpides N."/>
            <person name="Mikhailova N."/>
            <person name="Nelson K."/>
            <person name="Gogarten J.P."/>
            <person name="Noll K."/>
            <person name="Richardson P."/>
        </authorList>
    </citation>
    <scope>NUCLEOTIDE SEQUENCE [LARGE SCALE GENOMIC DNA]</scope>
    <source>
        <strain evidence="9">ATCC BAA-301 / DSM 14385 / NBRC 107922 / TMO</strain>
    </source>
</reference>
<evidence type="ECO:0000256" key="6">
    <source>
        <dbReference type="RuleBase" id="RU000481"/>
    </source>
</evidence>
<dbReference type="AlphaFoldDB" id="A8F3Y3"/>
<dbReference type="GO" id="GO:0006520">
    <property type="term" value="P:amino acid metabolic process"/>
    <property type="evidence" value="ECO:0007669"/>
    <property type="project" value="InterPro"/>
</dbReference>
<keyword evidence="9" id="KW-1185">Reference proteome</keyword>
<dbReference type="PROSITE" id="PS00105">
    <property type="entry name" value="AA_TRANSFER_CLASS_1"/>
    <property type="match status" value="1"/>
</dbReference>
<dbReference type="InterPro" id="IPR004838">
    <property type="entry name" value="NHTrfase_class1_PyrdxlP-BS"/>
</dbReference>
<dbReference type="PANTHER" id="PTHR46383">
    <property type="entry name" value="ASPARTATE AMINOTRANSFERASE"/>
    <property type="match status" value="1"/>
</dbReference>
<dbReference type="InterPro" id="IPR015422">
    <property type="entry name" value="PyrdxlP-dep_Trfase_small"/>
</dbReference>
<dbReference type="Pfam" id="PF00155">
    <property type="entry name" value="Aminotran_1_2"/>
    <property type="match status" value="1"/>
</dbReference>
<evidence type="ECO:0000313" key="9">
    <source>
        <dbReference type="Proteomes" id="UP000002016"/>
    </source>
</evidence>
<comment type="similarity">
    <text evidence="2 6">Belongs to the class-I pyridoxal-phosphate-dependent aminotransferase family.</text>
</comment>
<reference evidence="8 9" key="2">
    <citation type="journal article" date="2009" name="Proc. Natl. Acad. Sci. U.S.A.">
        <title>On the chimeric nature, thermophilic origin, and phylogenetic placement of the Thermotogales.</title>
        <authorList>
            <person name="Zhaxybayeva O."/>
            <person name="Swithers K.S."/>
            <person name="Lapierre P."/>
            <person name="Fournier G.P."/>
            <person name="Bickhart D.M."/>
            <person name="DeBoy R.T."/>
            <person name="Nelson K.E."/>
            <person name="Nesbo C.L."/>
            <person name="Doolittle W.F."/>
            <person name="Gogarten J.P."/>
            <person name="Noll K.M."/>
        </authorList>
    </citation>
    <scope>NUCLEOTIDE SEQUENCE [LARGE SCALE GENOMIC DNA]</scope>
    <source>
        <strain evidence="9">ATCC BAA-301 / DSM 14385 / NBRC 107922 / TMO</strain>
    </source>
</reference>
<protein>
    <recommendedName>
        <fullName evidence="6">Aminotransferase</fullName>
        <ecNumber evidence="6">2.6.1.-</ecNumber>
    </recommendedName>
</protein>
<organism evidence="8 9">
    <name type="scientific">Pseudothermotoga lettingae (strain ATCC BAA-301 / DSM 14385 / NBRC 107922 / TMO)</name>
    <name type="common">Thermotoga lettingae</name>
    <dbReference type="NCBI Taxonomy" id="416591"/>
    <lineage>
        <taxon>Bacteria</taxon>
        <taxon>Thermotogati</taxon>
        <taxon>Thermotogota</taxon>
        <taxon>Thermotogae</taxon>
        <taxon>Thermotogales</taxon>
        <taxon>Thermotogaceae</taxon>
        <taxon>Pseudothermotoga</taxon>
    </lineage>
</organism>
<keyword evidence="4 6" id="KW-0808">Transferase</keyword>
<dbReference type="InterPro" id="IPR004839">
    <property type="entry name" value="Aminotransferase_I/II_large"/>
</dbReference>
<dbReference type="EMBL" id="CP000812">
    <property type="protein sequence ID" value="ABV32867.1"/>
    <property type="molecule type" value="Genomic_DNA"/>
</dbReference>
<dbReference type="STRING" id="416591.Tlet_0297"/>
<sequence>MNLSKNVSAMPVSKTLEINAIASNLKKNGVDVVNLTAGEPDFPTPEPIVEAAIEAMKKNLTKYTDSSGIPELREKIAYHISKKYCLNCSADQIVVSNGGKQAIFNTLAAVLSEGDEVIIIDPCWVSYEPMVLLLSAKAIHVKAKIEDGFSPKIDEIEKAISSKTKAIIINTPNNPTGAVYSEETLSKIYELAKRHDLLIISDEVYETLTYYQEHISMLKISKGDRTVLINGFSKSHSMTGWRIGYLMAPVQIAKAAGKVQAHITSNINTITQYAALKAFDVDVSYMRKRFKERRELVCSLLSEIGVKYFEPKGAFYVMIDVSEFGKNDIDFCKELLNDYHVALVPGSAFNAPGFARLSFATSEETLKKGIERIKKFAGR</sequence>
<evidence type="ECO:0000256" key="2">
    <source>
        <dbReference type="ARBA" id="ARBA00007441"/>
    </source>
</evidence>
<comment type="cofactor">
    <cofactor evidence="1 6">
        <name>pyridoxal 5'-phosphate</name>
        <dbReference type="ChEBI" id="CHEBI:597326"/>
    </cofactor>
</comment>
<evidence type="ECO:0000256" key="1">
    <source>
        <dbReference type="ARBA" id="ARBA00001933"/>
    </source>
</evidence>
<evidence type="ECO:0000256" key="5">
    <source>
        <dbReference type="ARBA" id="ARBA00022898"/>
    </source>
</evidence>